<accession>A0AAD5K661</accession>
<proteinExistence type="predicted"/>
<dbReference type="EMBL" id="JAIXMP010000006">
    <property type="protein sequence ID" value="KAI9271514.1"/>
    <property type="molecule type" value="Genomic_DNA"/>
</dbReference>
<reference evidence="1" key="1">
    <citation type="journal article" date="2022" name="IScience">
        <title>Evolution of zygomycete secretomes and the origins of terrestrial fungal ecologies.</title>
        <authorList>
            <person name="Chang Y."/>
            <person name="Wang Y."/>
            <person name="Mondo S."/>
            <person name="Ahrendt S."/>
            <person name="Andreopoulos W."/>
            <person name="Barry K."/>
            <person name="Beard J."/>
            <person name="Benny G.L."/>
            <person name="Blankenship S."/>
            <person name="Bonito G."/>
            <person name="Cuomo C."/>
            <person name="Desiro A."/>
            <person name="Gervers K.A."/>
            <person name="Hundley H."/>
            <person name="Kuo A."/>
            <person name="LaButti K."/>
            <person name="Lang B.F."/>
            <person name="Lipzen A."/>
            <person name="O'Donnell K."/>
            <person name="Pangilinan J."/>
            <person name="Reynolds N."/>
            <person name="Sandor L."/>
            <person name="Smith M.E."/>
            <person name="Tsang A."/>
            <person name="Grigoriev I.V."/>
            <person name="Stajich J.E."/>
            <person name="Spatafora J.W."/>
        </authorList>
    </citation>
    <scope>NUCLEOTIDE SEQUENCE</scope>
    <source>
        <strain evidence="1">RSA 2281</strain>
    </source>
</reference>
<evidence type="ECO:0000313" key="1">
    <source>
        <dbReference type="EMBL" id="KAI9271514.1"/>
    </source>
</evidence>
<evidence type="ECO:0000313" key="2">
    <source>
        <dbReference type="Proteomes" id="UP001209540"/>
    </source>
</evidence>
<keyword evidence="2" id="KW-1185">Reference proteome</keyword>
<comment type="caution">
    <text evidence="1">The sequence shown here is derived from an EMBL/GenBank/DDBJ whole genome shotgun (WGS) entry which is preliminary data.</text>
</comment>
<protein>
    <submittedName>
        <fullName evidence="1">Uncharacterized protein</fullName>
    </submittedName>
</protein>
<dbReference type="Proteomes" id="UP001209540">
    <property type="component" value="Unassembled WGS sequence"/>
</dbReference>
<dbReference type="AlphaFoldDB" id="A0AAD5K661"/>
<sequence>MGHPPISHDLKLCINNASTLSVQNFIEAFNYGDKAATNTRYSAILRTKTYQTNVPNISQLKQEFEQWKKSQQEQTCWNNIMLRSTRQTTETNLRVAAAGAVGRLGVEEGQTQLVSK</sequence>
<reference evidence="1" key="2">
    <citation type="submission" date="2023-02" db="EMBL/GenBank/DDBJ databases">
        <authorList>
            <consortium name="DOE Joint Genome Institute"/>
            <person name="Mondo S.J."/>
            <person name="Chang Y."/>
            <person name="Wang Y."/>
            <person name="Ahrendt S."/>
            <person name="Andreopoulos W."/>
            <person name="Barry K."/>
            <person name="Beard J."/>
            <person name="Benny G.L."/>
            <person name="Blankenship S."/>
            <person name="Bonito G."/>
            <person name="Cuomo C."/>
            <person name="Desiro A."/>
            <person name="Gervers K.A."/>
            <person name="Hundley H."/>
            <person name="Kuo A."/>
            <person name="LaButti K."/>
            <person name="Lang B.F."/>
            <person name="Lipzen A."/>
            <person name="O'Donnell K."/>
            <person name="Pangilinan J."/>
            <person name="Reynolds N."/>
            <person name="Sandor L."/>
            <person name="Smith M.W."/>
            <person name="Tsang A."/>
            <person name="Grigoriev I.V."/>
            <person name="Stajich J.E."/>
            <person name="Spatafora J.W."/>
        </authorList>
    </citation>
    <scope>NUCLEOTIDE SEQUENCE</scope>
    <source>
        <strain evidence="1">RSA 2281</strain>
    </source>
</reference>
<name>A0AAD5K661_9FUNG</name>
<organism evidence="1 2">
    <name type="scientific">Phascolomyces articulosus</name>
    <dbReference type="NCBI Taxonomy" id="60185"/>
    <lineage>
        <taxon>Eukaryota</taxon>
        <taxon>Fungi</taxon>
        <taxon>Fungi incertae sedis</taxon>
        <taxon>Mucoromycota</taxon>
        <taxon>Mucoromycotina</taxon>
        <taxon>Mucoromycetes</taxon>
        <taxon>Mucorales</taxon>
        <taxon>Lichtheimiaceae</taxon>
        <taxon>Phascolomyces</taxon>
    </lineage>
</organism>
<gene>
    <name evidence="1" type="ORF">BDA99DRAFT_534001</name>
</gene>